<name>A0A6A4ZIL8_APHAT</name>
<evidence type="ECO:0000313" key="2">
    <source>
        <dbReference type="EMBL" id="KAF0711023.1"/>
    </source>
</evidence>
<feature type="region of interest" description="Disordered" evidence="1">
    <location>
        <begin position="82"/>
        <end position="103"/>
    </location>
</feature>
<evidence type="ECO:0000313" key="3">
    <source>
        <dbReference type="Proteomes" id="UP000469452"/>
    </source>
</evidence>
<organism evidence="2 3">
    <name type="scientific">Aphanomyces astaci</name>
    <name type="common">Crayfish plague agent</name>
    <dbReference type="NCBI Taxonomy" id="112090"/>
    <lineage>
        <taxon>Eukaryota</taxon>
        <taxon>Sar</taxon>
        <taxon>Stramenopiles</taxon>
        <taxon>Oomycota</taxon>
        <taxon>Saprolegniomycetes</taxon>
        <taxon>Saprolegniales</taxon>
        <taxon>Verrucalvaceae</taxon>
        <taxon>Aphanomyces</taxon>
    </lineage>
</organism>
<reference evidence="2 3" key="1">
    <citation type="submission" date="2019-06" db="EMBL/GenBank/DDBJ databases">
        <title>Genomics analysis of Aphanomyces spp. identifies a new class of oomycete effector associated with host adaptation.</title>
        <authorList>
            <person name="Gaulin E."/>
        </authorList>
    </citation>
    <scope>NUCLEOTIDE SEQUENCE [LARGE SCALE GENOMIC DNA]</scope>
    <source>
        <strain evidence="2 3">E</strain>
    </source>
</reference>
<dbReference type="AlphaFoldDB" id="A0A6A4ZIL8"/>
<dbReference type="Proteomes" id="UP000469452">
    <property type="component" value="Unassembled WGS sequence"/>
</dbReference>
<protein>
    <submittedName>
        <fullName evidence="2">Uncharacterized protein</fullName>
    </submittedName>
</protein>
<evidence type="ECO:0000256" key="1">
    <source>
        <dbReference type="SAM" id="MobiDB-lite"/>
    </source>
</evidence>
<comment type="caution">
    <text evidence="2">The sequence shown here is derived from an EMBL/GenBank/DDBJ whole genome shotgun (WGS) entry which is preliminary data.</text>
</comment>
<sequence length="103" mass="11542">MSALQRALPQAAKYLMEVRPGIERWVQYEINACGYGTFGIKTSNTAECNNAWMGVLMRSSDPVTVFFMYMCKLLRLFKKKRQSVARKDPASLVPSAGSVVENS</sequence>
<gene>
    <name evidence="2" type="ORF">AaE_012288</name>
</gene>
<dbReference type="EMBL" id="VJMI01018302">
    <property type="protein sequence ID" value="KAF0711023.1"/>
    <property type="molecule type" value="Genomic_DNA"/>
</dbReference>
<proteinExistence type="predicted"/>
<accession>A0A6A4ZIL8</accession>